<dbReference type="Proteomes" id="UP000232060">
    <property type="component" value="Unassembled WGS sequence"/>
</dbReference>
<comment type="caution">
    <text evidence="1">The sequence shown here is derived from an EMBL/GenBank/DDBJ whole genome shotgun (WGS) entry which is preliminary data.</text>
</comment>
<dbReference type="Pfam" id="PF10689">
    <property type="entry name" value="DUF2496"/>
    <property type="match status" value="1"/>
</dbReference>
<organism evidence="1 2">
    <name type="scientific">Aeromonas lusitana</name>
    <dbReference type="NCBI Taxonomy" id="931529"/>
    <lineage>
        <taxon>Bacteria</taxon>
        <taxon>Pseudomonadati</taxon>
        <taxon>Pseudomonadota</taxon>
        <taxon>Gammaproteobacteria</taxon>
        <taxon>Aeromonadales</taxon>
        <taxon>Aeromonadaceae</taxon>
        <taxon>Aeromonas</taxon>
    </lineage>
</organism>
<dbReference type="InterPro" id="IPR019630">
    <property type="entry name" value="DUF2496_YbaM-rel"/>
</dbReference>
<proteinExistence type="predicted"/>
<evidence type="ECO:0000313" key="2">
    <source>
        <dbReference type="Proteomes" id="UP000232060"/>
    </source>
</evidence>
<dbReference type="EMBL" id="PGCP01000012">
    <property type="protein sequence ID" value="PJC93600.1"/>
    <property type="molecule type" value="Genomic_DNA"/>
</dbReference>
<reference evidence="1 2" key="1">
    <citation type="submission" date="2017-11" db="EMBL/GenBank/DDBJ databases">
        <title>Draft genome sequence of environmental isolate Aeromonas lusitania sp. nov. MDC 2473.</title>
        <authorList>
            <person name="Colston S.M."/>
            <person name="Navarro A."/>
            <person name="Martinez-Murcia A.J."/>
            <person name="Graf J."/>
        </authorList>
    </citation>
    <scope>NUCLEOTIDE SEQUENCE [LARGE SCALE GENOMIC DNA]</scope>
    <source>
        <strain evidence="1 2">MDC 2473</strain>
    </source>
</reference>
<sequence length="59" mass="6440">MSLENAPPEIKLAVDLIELLETNEIDPALALAALAIVQRDYERKIQQAAHTQTDGADPD</sequence>
<name>A0A2M8HAN8_9GAMM</name>
<protein>
    <submittedName>
        <fullName evidence="1">DUF2496 domain-containing protein</fullName>
    </submittedName>
</protein>
<gene>
    <name evidence="1" type="ORF">CUC44_08645</name>
</gene>
<dbReference type="RefSeq" id="WP_100859560.1">
    <property type="nucleotide sequence ID" value="NZ_PGCP01000012.1"/>
</dbReference>
<dbReference type="NCBIfam" id="NF008266">
    <property type="entry name" value="PRK11038.1"/>
    <property type="match status" value="1"/>
</dbReference>
<evidence type="ECO:0000313" key="1">
    <source>
        <dbReference type="EMBL" id="PJC93600.1"/>
    </source>
</evidence>
<keyword evidence="2" id="KW-1185">Reference proteome</keyword>
<accession>A0A2M8HAN8</accession>
<dbReference type="AlphaFoldDB" id="A0A2M8HAN8"/>